<reference evidence="4 5" key="1">
    <citation type="submission" date="2018-10" db="EMBL/GenBank/DDBJ databases">
        <title>Anaerotruncus faecis sp. nov., isolated from human feces.</title>
        <authorList>
            <person name="Wang Y.-J."/>
        </authorList>
    </citation>
    <scope>NUCLEOTIDE SEQUENCE [LARGE SCALE GENOMIC DNA]</scope>
    <source>
        <strain evidence="4 5">22A2-44</strain>
    </source>
</reference>
<gene>
    <name evidence="4" type="ORF">D4A47_08855</name>
</gene>
<dbReference type="Proteomes" id="UP000276301">
    <property type="component" value="Unassembled WGS sequence"/>
</dbReference>
<dbReference type="Gene3D" id="2.20.25.110">
    <property type="entry name" value="S-adenosyl-L-methionine-dependent methyltransferases"/>
    <property type="match status" value="1"/>
</dbReference>
<organism evidence="4 5">
    <name type="scientific">Anaerotruncus massiliensis</name>
    <name type="common">ex Liu et al. 2021</name>
    <dbReference type="NCBI Taxonomy" id="2321404"/>
    <lineage>
        <taxon>Bacteria</taxon>
        <taxon>Bacillati</taxon>
        <taxon>Bacillota</taxon>
        <taxon>Clostridia</taxon>
        <taxon>Eubacteriales</taxon>
        <taxon>Oscillospiraceae</taxon>
        <taxon>Anaerotruncus</taxon>
    </lineage>
</organism>
<proteinExistence type="predicted"/>
<comment type="caution">
    <text evidence="4">The sequence shown here is derived from an EMBL/GenBank/DDBJ whole genome shotgun (WGS) entry which is preliminary data.</text>
</comment>
<evidence type="ECO:0000313" key="4">
    <source>
        <dbReference type="EMBL" id="RLL10371.1"/>
    </source>
</evidence>
<dbReference type="PANTHER" id="PTHR43861">
    <property type="entry name" value="TRANS-ACONITATE 2-METHYLTRANSFERASE-RELATED"/>
    <property type="match status" value="1"/>
</dbReference>
<evidence type="ECO:0000256" key="2">
    <source>
        <dbReference type="ARBA" id="ARBA00022679"/>
    </source>
</evidence>
<keyword evidence="1 4" id="KW-0489">Methyltransferase</keyword>
<protein>
    <submittedName>
        <fullName evidence="4">Class I SAM-dependent methyltransferase</fullName>
    </submittedName>
</protein>
<sequence>MMSYHAFAAYYDRLMEQVDYRRRAQYFDSVIRQHLSVAEKPILLDLACGTGSLSVELSRLGYDVIGVDGSADMLSEAASKGAGEILWLCQDFSSLDLYGTVDAAVCALDSLNHITDEAALETAIGRVALFTAPGGVFVFDVNTPYKHREILGQNTFVYDLGDLYCVWQNATDDTLLTEITLDFFVREKTLYAREGESFCERGYSHDTLAGILDRAGFELIAVYEGDTFDPVGETTQRAVYAARRRG</sequence>
<dbReference type="Pfam" id="PF13649">
    <property type="entry name" value="Methyltransf_25"/>
    <property type="match status" value="1"/>
</dbReference>
<keyword evidence="2 4" id="KW-0808">Transferase</keyword>
<evidence type="ECO:0000313" key="5">
    <source>
        <dbReference type="Proteomes" id="UP000276301"/>
    </source>
</evidence>
<dbReference type="GO" id="GO:0008168">
    <property type="term" value="F:methyltransferase activity"/>
    <property type="evidence" value="ECO:0007669"/>
    <property type="project" value="UniProtKB-KW"/>
</dbReference>
<name>A0A498CQK9_9FIRM</name>
<dbReference type="EMBL" id="RCHT01000014">
    <property type="protein sequence ID" value="RLL10371.1"/>
    <property type="molecule type" value="Genomic_DNA"/>
</dbReference>
<dbReference type="GO" id="GO:0032259">
    <property type="term" value="P:methylation"/>
    <property type="evidence" value="ECO:0007669"/>
    <property type="project" value="UniProtKB-KW"/>
</dbReference>
<dbReference type="InterPro" id="IPR041698">
    <property type="entry name" value="Methyltransf_25"/>
</dbReference>
<feature type="domain" description="Methyltransferase" evidence="3">
    <location>
        <begin position="44"/>
        <end position="135"/>
    </location>
</feature>
<dbReference type="PANTHER" id="PTHR43861:SF1">
    <property type="entry name" value="TRANS-ACONITATE 2-METHYLTRANSFERASE"/>
    <property type="match status" value="1"/>
</dbReference>
<evidence type="ECO:0000256" key="1">
    <source>
        <dbReference type="ARBA" id="ARBA00022603"/>
    </source>
</evidence>
<dbReference type="SUPFAM" id="SSF53335">
    <property type="entry name" value="S-adenosyl-L-methionine-dependent methyltransferases"/>
    <property type="match status" value="1"/>
</dbReference>
<evidence type="ECO:0000259" key="3">
    <source>
        <dbReference type="Pfam" id="PF13649"/>
    </source>
</evidence>
<keyword evidence="5" id="KW-1185">Reference proteome</keyword>
<dbReference type="Gene3D" id="3.40.50.150">
    <property type="entry name" value="Vaccinia Virus protein VP39"/>
    <property type="match status" value="1"/>
</dbReference>
<dbReference type="AlphaFoldDB" id="A0A498CQK9"/>
<dbReference type="InterPro" id="IPR029063">
    <property type="entry name" value="SAM-dependent_MTases_sf"/>
</dbReference>
<accession>A0A498CQK9</accession>
<dbReference type="CDD" id="cd02440">
    <property type="entry name" value="AdoMet_MTases"/>
    <property type="match status" value="1"/>
</dbReference>